<protein>
    <submittedName>
        <fullName evidence="3">ATP-grasp domain-containing protein</fullName>
    </submittedName>
</protein>
<comment type="caution">
    <text evidence="3">The sequence shown here is derived from an EMBL/GenBank/DDBJ whole genome shotgun (WGS) entry which is preliminary data.</text>
</comment>
<proteinExistence type="predicted"/>
<evidence type="ECO:0000313" key="4">
    <source>
        <dbReference type="Proteomes" id="UP001601059"/>
    </source>
</evidence>
<reference evidence="3 4" key="1">
    <citation type="submission" date="2024-08" db="EMBL/GenBank/DDBJ databases">
        <title>Two novel Cytobacillus novel species.</title>
        <authorList>
            <person name="Liu G."/>
        </authorList>
    </citation>
    <scope>NUCLEOTIDE SEQUENCE [LARGE SCALE GENOMIC DNA]</scope>
    <source>
        <strain evidence="3 4">FJAT-54145</strain>
    </source>
</reference>
<dbReference type="Gene3D" id="3.40.50.20">
    <property type="match status" value="1"/>
</dbReference>
<accession>A0ABW6KCY5</accession>
<evidence type="ECO:0000256" key="1">
    <source>
        <dbReference type="PROSITE-ProRule" id="PRU00409"/>
    </source>
</evidence>
<keyword evidence="1" id="KW-0067">ATP-binding</keyword>
<keyword evidence="4" id="KW-1185">Reference proteome</keyword>
<sequence>MSTNETGLTGKTIKTVLLTGGRAPVTLDLARYFSAAGYHIYVADSFPQSLCKASNCIKGFFTITSPVENYDRFLADLKGIILKQKINLLIPTCEEVLYIAKGKEELSNLCHVFCSELPFLLSLHNKYTFIKSASDKGLQVPTTYLVKNKEELTQALQLVGAAVMKPVYSRFASKVIYSDSQHVKEVPVSSKVPYVVQERITGRFLCSYSVIHQGSIKAHVVYDANYTAGNGASILFKSVDHEGIRNWVTNYFEDSNAEGQFSFDFIEKEDGQIYPIECNPRATSGVHLFNGKSLPSAIVEAKEENPDSQKREMIGLAMLIYGWQKKNKRQWLKDFFHSKDVVWSKKDSMPFLYQFRSYFSILRLSRKLNVTPLEASTHDIEWNGEDE</sequence>
<dbReference type="Pfam" id="PF02655">
    <property type="entry name" value="ATP-grasp_3"/>
    <property type="match status" value="1"/>
</dbReference>
<evidence type="ECO:0000259" key="2">
    <source>
        <dbReference type="PROSITE" id="PS50975"/>
    </source>
</evidence>
<name>A0ABW6KCY5_9BACI</name>
<dbReference type="Proteomes" id="UP001601059">
    <property type="component" value="Unassembled WGS sequence"/>
</dbReference>
<dbReference type="SUPFAM" id="SSF56059">
    <property type="entry name" value="Glutathione synthetase ATP-binding domain-like"/>
    <property type="match status" value="1"/>
</dbReference>
<dbReference type="RefSeq" id="WP_389362009.1">
    <property type="nucleotide sequence ID" value="NZ_JBIACK010000008.1"/>
</dbReference>
<dbReference type="Gene3D" id="3.30.470.20">
    <property type="entry name" value="ATP-grasp fold, B domain"/>
    <property type="match status" value="1"/>
</dbReference>
<dbReference type="InterPro" id="IPR003806">
    <property type="entry name" value="ATP-grasp_PylC-type"/>
</dbReference>
<keyword evidence="1" id="KW-0547">Nucleotide-binding</keyword>
<dbReference type="EMBL" id="JBIACK010000008">
    <property type="protein sequence ID" value="MFE8702041.1"/>
    <property type="molecule type" value="Genomic_DNA"/>
</dbReference>
<gene>
    <name evidence="3" type="ORF">ACFYKX_15700</name>
</gene>
<evidence type="ECO:0000313" key="3">
    <source>
        <dbReference type="EMBL" id="MFE8702041.1"/>
    </source>
</evidence>
<organism evidence="3 4">
    <name type="scientific">Cytobacillus spartinae</name>
    <dbReference type="NCBI Taxonomy" id="3299023"/>
    <lineage>
        <taxon>Bacteria</taxon>
        <taxon>Bacillati</taxon>
        <taxon>Bacillota</taxon>
        <taxon>Bacilli</taxon>
        <taxon>Bacillales</taxon>
        <taxon>Bacillaceae</taxon>
        <taxon>Cytobacillus</taxon>
    </lineage>
</organism>
<dbReference type="InterPro" id="IPR011761">
    <property type="entry name" value="ATP-grasp"/>
</dbReference>
<feature type="domain" description="ATP-grasp" evidence="2">
    <location>
        <begin position="130"/>
        <end position="307"/>
    </location>
</feature>
<dbReference type="PROSITE" id="PS50975">
    <property type="entry name" value="ATP_GRASP"/>
    <property type="match status" value="1"/>
</dbReference>